<proteinExistence type="predicted"/>
<organism evidence="1 2">
    <name type="scientific">Ambispora leptoticha</name>
    <dbReference type="NCBI Taxonomy" id="144679"/>
    <lineage>
        <taxon>Eukaryota</taxon>
        <taxon>Fungi</taxon>
        <taxon>Fungi incertae sedis</taxon>
        <taxon>Mucoromycota</taxon>
        <taxon>Glomeromycotina</taxon>
        <taxon>Glomeromycetes</taxon>
        <taxon>Archaeosporales</taxon>
        <taxon>Ambisporaceae</taxon>
        <taxon>Ambispora</taxon>
    </lineage>
</organism>
<feature type="non-terminal residue" evidence="1">
    <location>
        <position position="89"/>
    </location>
</feature>
<sequence>MEQNKDLSSKVLDGVYTGIVNRLFLQHVYSTQSILKEALKNYFNKNLSEFMLGISENEFTNKFHGGWSFIKNEKLSWLSIAKRPLVYLE</sequence>
<dbReference type="EMBL" id="CAJVPS010038622">
    <property type="protein sequence ID" value="CAG8747390.1"/>
    <property type="molecule type" value="Genomic_DNA"/>
</dbReference>
<reference evidence="1" key="1">
    <citation type="submission" date="2021-06" db="EMBL/GenBank/DDBJ databases">
        <authorList>
            <person name="Kallberg Y."/>
            <person name="Tangrot J."/>
            <person name="Rosling A."/>
        </authorList>
    </citation>
    <scope>NUCLEOTIDE SEQUENCE</scope>
    <source>
        <strain evidence="1">FL130A</strain>
    </source>
</reference>
<dbReference type="Proteomes" id="UP000789508">
    <property type="component" value="Unassembled WGS sequence"/>
</dbReference>
<accession>A0A9N9NNT3</accession>
<name>A0A9N9NNT3_9GLOM</name>
<comment type="caution">
    <text evidence="1">The sequence shown here is derived from an EMBL/GenBank/DDBJ whole genome shotgun (WGS) entry which is preliminary data.</text>
</comment>
<protein>
    <submittedName>
        <fullName evidence="1">11131_t:CDS:1</fullName>
    </submittedName>
</protein>
<dbReference type="AlphaFoldDB" id="A0A9N9NNT3"/>
<gene>
    <name evidence="1" type="ORF">ALEPTO_LOCUS13169</name>
</gene>
<evidence type="ECO:0000313" key="2">
    <source>
        <dbReference type="Proteomes" id="UP000789508"/>
    </source>
</evidence>
<keyword evidence="2" id="KW-1185">Reference proteome</keyword>
<evidence type="ECO:0000313" key="1">
    <source>
        <dbReference type="EMBL" id="CAG8747390.1"/>
    </source>
</evidence>